<dbReference type="InterPro" id="IPR052974">
    <property type="entry name" value="GH79_Enzymes"/>
</dbReference>
<dbReference type="SUPFAM" id="SSF51445">
    <property type="entry name" value="(Trans)glycosidases"/>
    <property type="match status" value="1"/>
</dbReference>
<proteinExistence type="predicted"/>
<name>A0A6J4RT54_9ACTN</name>
<sequence>MLRVVVVALVACGLLAADVRAATVSVDPTRFGQRVPRSFFGLSVEWDSLVPYAGRDGRRAAALERLLAPIARSQGGLSLRVGGNSGDSAWWNPEGRRKPRTVLHDVTPRTLDAANAVSGALGRGPVTLGLNLALRDPANARTLVDEARRRFELDAVELGNEPDLYTAAKTFRVPGAVHRRVRKHARYGPAAYGRDVARYMAALKDGPRFSVGGFARPFWWSSLPGLLDRWQDRAGILAVHMYALPYCDAKPPPASWLMTREASRGLAAKIRPIARLARHRGLSLR</sequence>
<organism evidence="2">
    <name type="scientific">uncultured Solirubrobacteraceae bacterium</name>
    <dbReference type="NCBI Taxonomy" id="1162706"/>
    <lineage>
        <taxon>Bacteria</taxon>
        <taxon>Bacillati</taxon>
        <taxon>Actinomycetota</taxon>
        <taxon>Thermoleophilia</taxon>
        <taxon>Solirubrobacterales</taxon>
        <taxon>Solirubrobacteraceae</taxon>
        <taxon>environmental samples</taxon>
    </lineage>
</organism>
<dbReference type="EMBL" id="CADCVT010000073">
    <property type="protein sequence ID" value="CAA9481465.1"/>
    <property type="molecule type" value="Genomic_DNA"/>
</dbReference>
<evidence type="ECO:0000256" key="1">
    <source>
        <dbReference type="SAM" id="SignalP"/>
    </source>
</evidence>
<gene>
    <name evidence="2" type="ORF">AVDCRST_MAG85-701</name>
</gene>
<feature type="chain" id="PRO_5026994882" evidence="1">
    <location>
        <begin position="22"/>
        <end position="285"/>
    </location>
</feature>
<dbReference type="PANTHER" id="PTHR36183:SF2">
    <property type="entry name" value="BETA-GLUCURONIDASE C-TERMINAL DOMAIN-CONTAINING PROTEIN"/>
    <property type="match status" value="1"/>
</dbReference>
<feature type="signal peptide" evidence="1">
    <location>
        <begin position="1"/>
        <end position="21"/>
    </location>
</feature>
<reference evidence="2" key="1">
    <citation type="submission" date="2020-02" db="EMBL/GenBank/DDBJ databases">
        <authorList>
            <person name="Meier V. D."/>
        </authorList>
    </citation>
    <scope>NUCLEOTIDE SEQUENCE</scope>
    <source>
        <strain evidence="2">AVDCRST_MAG85</strain>
    </source>
</reference>
<dbReference type="Gene3D" id="3.20.20.80">
    <property type="entry name" value="Glycosidases"/>
    <property type="match status" value="1"/>
</dbReference>
<accession>A0A6J4RT54</accession>
<dbReference type="InterPro" id="IPR017853">
    <property type="entry name" value="GH"/>
</dbReference>
<feature type="non-terminal residue" evidence="2">
    <location>
        <position position="285"/>
    </location>
</feature>
<keyword evidence="1" id="KW-0732">Signal</keyword>
<dbReference type="AlphaFoldDB" id="A0A6J4RT54"/>
<dbReference type="PANTHER" id="PTHR36183">
    <property type="entry name" value="BETA-GLUCURONIDASE"/>
    <property type="match status" value="1"/>
</dbReference>
<evidence type="ECO:0000313" key="2">
    <source>
        <dbReference type="EMBL" id="CAA9481465.1"/>
    </source>
</evidence>
<protein>
    <submittedName>
        <fullName evidence="2">GH79</fullName>
    </submittedName>
</protein>